<evidence type="ECO:0000256" key="1">
    <source>
        <dbReference type="ARBA" id="ARBA00004651"/>
    </source>
</evidence>
<feature type="transmembrane region" description="Helical" evidence="9">
    <location>
        <begin position="97"/>
        <end position="120"/>
    </location>
</feature>
<name>C0C0I9_9FIRM</name>
<dbReference type="Proteomes" id="UP000004893">
    <property type="component" value="Unassembled WGS sequence"/>
</dbReference>
<evidence type="ECO:0000256" key="8">
    <source>
        <dbReference type="ARBA" id="ARBA00039381"/>
    </source>
</evidence>
<keyword evidence="4" id="KW-0997">Cell inner membrane</keyword>
<keyword evidence="5 9" id="KW-0812">Transmembrane</keyword>
<comment type="caution">
    <text evidence="10">The sequence shown here is derived from an EMBL/GenBank/DDBJ whole genome shotgun (WGS) entry which is preliminary data.</text>
</comment>
<evidence type="ECO:0000313" key="11">
    <source>
        <dbReference type="Proteomes" id="UP000004893"/>
    </source>
</evidence>
<keyword evidence="6 9" id="KW-1133">Transmembrane helix</keyword>
<evidence type="ECO:0000256" key="6">
    <source>
        <dbReference type="ARBA" id="ARBA00022989"/>
    </source>
</evidence>
<feature type="transmembrane region" description="Helical" evidence="9">
    <location>
        <begin position="20"/>
        <end position="39"/>
    </location>
</feature>
<evidence type="ECO:0000256" key="2">
    <source>
        <dbReference type="ARBA" id="ARBA00022448"/>
    </source>
</evidence>
<dbReference type="GO" id="GO:0005886">
    <property type="term" value="C:plasma membrane"/>
    <property type="evidence" value="ECO:0007669"/>
    <property type="project" value="UniProtKB-SubCell"/>
</dbReference>
<evidence type="ECO:0000256" key="5">
    <source>
        <dbReference type="ARBA" id="ARBA00022692"/>
    </source>
</evidence>
<evidence type="ECO:0000256" key="7">
    <source>
        <dbReference type="ARBA" id="ARBA00023136"/>
    </source>
</evidence>
<accession>C0C0I9</accession>
<keyword evidence="3" id="KW-1003">Cell membrane</keyword>
<gene>
    <name evidence="10" type="ORF">CLOHYLEM_05585</name>
</gene>
<evidence type="ECO:0000256" key="9">
    <source>
        <dbReference type="SAM" id="Phobius"/>
    </source>
</evidence>
<feature type="transmembrane region" description="Helical" evidence="9">
    <location>
        <begin position="54"/>
        <end position="85"/>
    </location>
</feature>
<protein>
    <recommendedName>
        <fullName evidence="8">Autoinducer 2 import system permease protein LsrD</fullName>
    </recommendedName>
</protein>
<dbReference type="eggNOG" id="COG1172">
    <property type="taxonomic scope" value="Bacteria"/>
</dbReference>
<reference evidence="10" key="2">
    <citation type="submission" date="2013-06" db="EMBL/GenBank/DDBJ databases">
        <title>Draft genome sequence of Clostridium hylemonae (DSM 15053).</title>
        <authorList>
            <person name="Sudarsanam P."/>
            <person name="Ley R."/>
            <person name="Guruge J."/>
            <person name="Turnbaugh P.J."/>
            <person name="Mahowald M."/>
            <person name="Liep D."/>
            <person name="Gordon J."/>
        </authorList>
    </citation>
    <scope>NUCLEOTIDE SEQUENCE</scope>
    <source>
        <strain evidence="10">DSM 15053</strain>
    </source>
</reference>
<proteinExistence type="predicted"/>
<evidence type="ECO:0000313" key="10">
    <source>
        <dbReference type="EMBL" id="EEG74326.1"/>
    </source>
</evidence>
<dbReference type="AlphaFoldDB" id="C0C0I9"/>
<feature type="transmembrane region" description="Helical" evidence="9">
    <location>
        <begin position="213"/>
        <end position="233"/>
    </location>
</feature>
<evidence type="ECO:0000256" key="4">
    <source>
        <dbReference type="ARBA" id="ARBA00022519"/>
    </source>
</evidence>
<keyword evidence="7 9" id="KW-0472">Membrane</keyword>
<evidence type="ECO:0000256" key="3">
    <source>
        <dbReference type="ARBA" id="ARBA00022475"/>
    </source>
</evidence>
<organism evidence="10 11">
    <name type="scientific">[Clostridium] hylemonae DSM 15053</name>
    <dbReference type="NCBI Taxonomy" id="553973"/>
    <lineage>
        <taxon>Bacteria</taxon>
        <taxon>Bacillati</taxon>
        <taxon>Bacillota</taxon>
        <taxon>Clostridia</taxon>
        <taxon>Lachnospirales</taxon>
        <taxon>Lachnospiraceae</taxon>
    </lineage>
</organism>
<dbReference type="CDD" id="cd06579">
    <property type="entry name" value="TM_PBP1_transp_AraH_like"/>
    <property type="match status" value="1"/>
</dbReference>
<feature type="transmembrane region" description="Helical" evidence="9">
    <location>
        <begin position="164"/>
        <end position="185"/>
    </location>
</feature>
<dbReference type="STRING" id="553973.CLOHYLEM_05585"/>
<feature type="transmembrane region" description="Helical" evidence="9">
    <location>
        <begin position="299"/>
        <end position="317"/>
    </location>
</feature>
<keyword evidence="2" id="KW-0813">Transport</keyword>
<dbReference type="PANTHER" id="PTHR32196">
    <property type="entry name" value="ABC TRANSPORTER PERMEASE PROTEIN YPHD-RELATED-RELATED"/>
    <property type="match status" value="1"/>
</dbReference>
<reference evidence="10" key="1">
    <citation type="submission" date="2009-02" db="EMBL/GenBank/DDBJ databases">
        <authorList>
            <person name="Fulton L."/>
            <person name="Clifton S."/>
            <person name="Fulton B."/>
            <person name="Xu J."/>
            <person name="Minx P."/>
            <person name="Pepin K.H."/>
            <person name="Johnson M."/>
            <person name="Bhonagiri V."/>
            <person name="Nash W.E."/>
            <person name="Mardis E.R."/>
            <person name="Wilson R.K."/>
        </authorList>
    </citation>
    <scope>NUCLEOTIDE SEQUENCE [LARGE SCALE GENOMIC DNA]</scope>
    <source>
        <strain evidence="10">DSM 15053</strain>
    </source>
</reference>
<dbReference type="GO" id="GO:0022857">
    <property type="term" value="F:transmembrane transporter activity"/>
    <property type="evidence" value="ECO:0007669"/>
    <property type="project" value="InterPro"/>
</dbReference>
<dbReference type="Pfam" id="PF02653">
    <property type="entry name" value="BPD_transp_2"/>
    <property type="match status" value="1"/>
</dbReference>
<comment type="subcellular location">
    <subcellularLocation>
        <location evidence="1">Cell membrane</location>
        <topology evidence="1">Multi-pass membrane protein</topology>
    </subcellularLocation>
</comment>
<keyword evidence="11" id="KW-1185">Reference proteome</keyword>
<dbReference type="PANTHER" id="PTHR32196:SF71">
    <property type="entry name" value="AUTOINDUCER 2 IMPORT SYSTEM PERMEASE PROTEIN LSRD"/>
    <property type="match status" value="1"/>
</dbReference>
<dbReference type="EMBL" id="ABYI02000020">
    <property type="protein sequence ID" value="EEG74326.1"/>
    <property type="molecule type" value="Genomic_DNA"/>
</dbReference>
<dbReference type="HOGENOM" id="CLU_028880_4_1_9"/>
<dbReference type="InterPro" id="IPR001851">
    <property type="entry name" value="ABC_transp_permease"/>
</dbReference>
<sequence length="327" mass="34497">MRQMSRIKDFYKKIAEQIVLFAIIIVIIIAMGIASPYFLSVRNAMNIVQYVSTYGIIAIGMTMVILTGGINLSVGGTLALSVYVAAKCMLAGIPWPAAILVCLIVGGMVGVVNGFAVAGLKIPPLIATLAVEQITRGIHLGLAQGAPLHGFPEHFLNIGAGELLGIPMAVIWTIGLFLFFGFFLAKTKTGRLIYAVGGNPEATRIAGINNKRLIMLVYIFAGLLCSIAGIIVVGRMNSVAVSIAQGIDMQAITACVLGGASVTIGGKGKVSGTFLGILIMGLIQNSLDLLNVSAYWQTFIQGLILLLAVSLDAVRTLRASGTYKKKR</sequence>